<keyword evidence="4" id="KW-0418">Kinase</keyword>
<keyword evidence="4" id="KW-0808">Transferase</keyword>
<feature type="transmembrane region" description="Helical" evidence="2">
    <location>
        <begin position="12"/>
        <end position="31"/>
    </location>
</feature>
<keyword evidence="4" id="KW-0830">Ubiquinone</keyword>
<dbReference type="AlphaFoldDB" id="A0A1G8ZNI1"/>
<dbReference type="InterPro" id="IPR004147">
    <property type="entry name" value="ABC1_dom"/>
</dbReference>
<gene>
    <name evidence="4" type="ORF">SAMN05216243_2123</name>
</gene>
<feature type="transmembrane region" description="Helical" evidence="2">
    <location>
        <begin position="517"/>
        <end position="537"/>
    </location>
</feature>
<protein>
    <submittedName>
        <fullName evidence="4">Predicted unusual protein kinase regulating ubiquinone biosynthesis, AarF/ABC1/UbiB family</fullName>
    </submittedName>
</protein>
<feature type="domain" description="ABC1 atypical kinase-like" evidence="3">
    <location>
        <begin position="93"/>
        <end position="336"/>
    </location>
</feature>
<dbReference type="Pfam" id="PF03109">
    <property type="entry name" value="ABC1"/>
    <property type="match status" value="1"/>
</dbReference>
<dbReference type="Gene3D" id="1.10.510.10">
    <property type="entry name" value="Transferase(Phosphotransferase) domain 1"/>
    <property type="match status" value="1"/>
</dbReference>
<dbReference type="Proteomes" id="UP000198694">
    <property type="component" value="Unassembled WGS sequence"/>
</dbReference>
<dbReference type="InterPro" id="IPR011009">
    <property type="entry name" value="Kinase-like_dom_sf"/>
</dbReference>
<dbReference type="InterPro" id="IPR050154">
    <property type="entry name" value="UbiB_kinase"/>
</dbReference>
<evidence type="ECO:0000256" key="2">
    <source>
        <dbReference type="SAM" id="Phobius"/>
    </source>
</evidence>
<evidence type="ECO:0000313" key="5">
    <source>
        <dbReference type="Proteomes" id="UP000198694"/>
    </source>
</evidence>
<name>A0A1G8ZNI1_9BACI</name>
<feature type="transmembrane region" description="Helical" evidence="2">
    <location>
        <begin position="399"/>
        <end position="417"/>
    </location>
</feature>
<reference evidence="4 5" key="1">
    <citation type="submission" date="2016-10" db="EMBL/GenBank/DDBJ databases">
        <authorList>
            <person name="de Groot N.N."/>
        </authorList>
    </citation>
    <scope>NUCLEOTIDE SEQUENCE [LARGE SCALE GENOMIC DNA]</scope>
    <source>
        <strain evidence="4 5">CGMCC 1.6502</strain>
    </source>
</reference>
<accession>A0A1G8ZNI1</accession>
<dbReference type="OrthoDB" id="9795390at2"/>
<dbReference type="STRING" id="407036.SAMN05216243_2123"/>
<evidence type="ECO:0000313" key="4">
    <source>
        <dbReference type="EMBL" id="SDK16563.1"/>
    </source>
</evidence>
<comment type="similarity">
    <text evidence="1">Belongs to the protein kinase superfamily. ADCK protein kinase family.</text>
</comment>
<evidence type="ECO:0000259" key="3">
    <source>
        <dbReference type="Pfam" id="PF03109"/>
    </source>
</evidence>
<dbReference type="GO" id="GO:0016301">
    <property type="term" value="F:kinase activity"/>
    <property type="evidence" value="ECO:0007669"/>
    <property type="project" value="UniProtKB-KW"/>
</dbReference>
<dbReference type="PANTHER" id="PTHR10566">
    <property type="entry name" value="CHAPERONE-ACTIVITY OF BC1 COMPLEX CABC1 -RELATED"/>
    <property type="match status" value="1"/>
</dbReference>
<keyword evidence="5" id="KW-1185">Reference proteome</keyword>
<organism evidence="4 5">
    <name type="scientific">Sediminibacillus albus</name>
    <dbReference type="NCBI Taxonomy" id="407036"/>
    <lineage>
        <taxon>Bacteria</taxon>
        <taxon>Bacillati</taxon>
        <taxon>Bacillota</taxon>
        <taxon>Bacilli</taxon>
        <taxon>Bacillales</taxon>
        <taxon>Bacillaceae</taxon>
        <taxon>Sediminibacillus</taxon>
    </lineage>
</organism>
<dbReference type="CDD" id="cd05121">
    <property type="entry name" value="ABC1_ADCK3-like"/>
    <property type="match status" value="1"/>
</dbReference>
<proteinExistence type="inferred from homology"/>
<feature type="transmembrane region" description="Helical" evidence="2">
    <location>
        <begin position="489"/>
        <end position="511"/>
    </location>
</feature>
<keyword evidence="2" id="KW-0472">Membrane</keyword>
<dbReference type="SUPFAM" id="SSF56112">
    <property type="entry name" value="Protein kinase-like (PK-like)"/>
    <property type="match status" value="1"/>
</dbReference>
<dbReference type="PANTHER" id="PTHR10566:SF113">
    <property type="entry name" value="PROTEIN ACTIVITY OF BC1 COMPLEX KINASE 7, CHLOROPLASTIC"/>
    <property type="match status" value="1"/>
</dbReference>
<keyword evidence="2" id="KW-0812">Transmembrane</keyword>
<dbReference type="EMBL" id="FNFL01000003">
    <property type="protein sequence ID" value="SDK16563.1"/>
    <property type="molecule type" value="Genomic_DNA"/>
</dbReference>
<keyword evidence="2" id="KW-1133">Transmembrane helix</keyword>
<sequence length="555" mass="65128">MDGVNLKYNSLYRIFIIVFMTCKFLWQIYWFHFIHRVWDSETIAKWEKLLAKQAREYKKKSTELGGLLIKFGQFLSTRGDLLPAAFIKELQGLTDSVKAIPFKYSKSIMEDEWHNELTAKLSDIETKPVASASIGEVYKARLTNGKLVAVKVRRHRVEEVFHKDFRALRLVFWLLSRFTVYGKKADLKQLYKEIVSVMSQELDFEQELKYAKYFNNRFREYENVSVPVYYEDLCTPRVLVMEWVEGARIDNLAFLQEHGIERKQLAKTLFDLYVDQFINPGIFHADPHVGNIKVKADGSLAIIDFGMAGEIKREDTKQLRNIVQGVILDDYDRVIRALLEMDVLLENYDTEKIKKVLKKTLNMYQEESSHHMRGELLEQIMEDIQVFIKEQPIQLPADYAFLGRAASILLGVLLSIYPEMDIVKWSRPIVKKWASGENGKGSIYTEVLKESARPLLSLPRELVDWLNDGEKDREWEKNKQRYKFMHQYYTFYAVISVFFMTIGSAILAIGWFWQADFLLKLGLAIGALFLLMLFVLARKHYKMIRSLKNNRRFWS</sequence>
<evidence type="ECO:0000256" key="1">
    <source>
        <dbReference type="ARBA" id="ARBA00009670"/>
    </source>
</evidence>